<dbReference type="Pfam" id="PF10081">
    <property type="entry name" value="Abhydrolase_9"/>
    <property type="match status" value="1"/>
</dbReference>
<accession>A0ABS8DUT0</accession>
<sequence>MSQPFNASRPLWRVRRFLERFSSTGLITATLLFALSLTPSLVPRPLFAQGIVSGLCISAGYAIGVLLHEAWRYLRLPEPRARTRRLVSRVAWLAGALVAALFLWQASNWQNGIRLLMGMEPDSGTRGVSIAAIALLIFFGFYLVGLAFKRTYRLMSRRVFFFLPRRLAYLLGSLAALALFWLLIEGVLFSHALRFADRFYQQLDDVMQDDLAAPLDPLRPGSDASLISWEALGSRGRRFTTEGPDGDEIGDFLNAPALDPIRVYVGLNARETAEERAELALAELVRIGGFERSMLVLATPTGRGWVDPGAQDTIEYLTRGDIATVTAQYSYLPSHLSLIAEGDYGVESARALFIAIYRYWSELPENQRPALYLFGLSLGALNSDRSFDFYDIIEDPFDGALWAGPPFRSDTWRSVTADRDAGSPEWLPVFRGGRGVRFMNQTLGYDGYAEPWGDFRIAYLQYASDPIVFFDPAAFWREPDWMRAPRGPDVSPALRWYPVVTMFQLLVDLATGGAPPGYGHEVAAEHYLKAWNALVEPEGWSESDLERLAAHVMAAHQGSE</sequence>
<feature type="transmembrane region" description="Helical" evidence="1">
    <location>
        <begin position="21"/>
        <end position="41"/>
    </location>
</feature>
<keyword evidence="1" id="KW-1133">Transmembrane helix</keyword>
<feature type="transmembrane region" description="Helical" evidence="1">
    <location>
        <begin position="47"/>
        <end position="67"/>
    </location>
</feature>
<dbReference type="InterPro" id="IPR012037">
    <property type="entry name" value="Alpha/beta-hydrolase_fam"/>
</dbReference>
<feature type="domain" description="Alpha/beta-hydrolase N-terminal" evidence="3">
    <location>
        <begin position="37"/>
        <end position="244"/>
    </location>
</feature>
<comment type="caution">
    <text evidence="4">The sequence shown here is derived from an EMBL/GenBank/DDBJ whole genome shotgun (WGS) entry which is preliminary data.</text>
</comment>
<keyword evidence="1" id="KW-0812">Transmembrane</keyword>
<organism evidence="4 5">
    <name type="scientific">Vreelandella malpeensis</name>
    <dbReference type="NCBI Taxonomy" id="1172368"/>
    <lineage>
        <taxon>Bacteria</taxon>
        <taxon>Pseudomonadati</taxon>
        <taxon>Pseudomonadota</taxon>
        <taxon>Gammaproteobacteria</taxon>
        <taxon>Oceanospirillales</taxon>
        <taxon>Halomonadaceae</taxon>
        <taxon>Vreelandella</taxon>
    </lineage>
</organism>
<feature type="domain" description="Alpha/beta-hydrolase catalytic" evidence="2">
    <location>
        <begin position="261"/>
        <end position="548"/>
    </location>
</feature>
<keyword evidence="5" id="KW-1185">Reference proteome</keyword>
<dbReference type="Pfam" id="PF15420">
    <property type="entry name" value="Abhydrolase_9_N"/>
    <property type="match status" value="1"/>
</dbReference>
<feature type="transmembrane region" description="Helical" evidence="1">
    <location>
        <begin position="87"/>
        <end position="107"/>
    </location>
</feature>
<dbReference type="Proteomes" id="UP001319882">
    <property type="component" value="Unassembled WGS sequence"/>
</dbReference>
<evidence type="ECO:0000259" key="2">
    <source>
        <dbReference type="Pfam" id="PF10081"/>
    </source>
</evidence>
<evidence type="ECO:0000313" key="5">
    <source>
        <dbReference type="Proteomes" id="UP001319882"/>
    </source>
</evidence>
<feature type="transmembrane region" description="Helical" evidence="1">
    <location>
        <begin position="127"/>
        <end position="148"/>
    </location>
</feature>
<dbReference type="InterPro" id="IPR027788">
    <property type="entry name" value="Alpha/beta-hydrolase_N_dom"/>
</dbReference>
<name>A0ABS8DUT0_9GAMM</name>
<dbReference type="PIRSF" id="PIRSF007542">
    <property type="entry name" value="UCP007542"/>
    <property type="match status" value="1"/>
</dbReference>
<dbReference type="EMBL" id="WHVL01000005">
    <property type="protein sequence ID" value="MCB8889815.1"/>
    <property type="molecule type" value="Genomic_DNA"/>
</dbReference>
<dbReference type="RefSeq" id="WP_227390489.1">
    <property type="nucleotide sequence ID" value="NZ_JBHSCJ010000002.1"/>
</dbReference>
<gene>
    <name evidence="4" type="ORF">GEV37_11885</name>
</gene>
<keyword evidence="1" id="KW-0472">Membrane</keyword>
<proteinExistence type="predicted"/>
<reference evidence="4 5" key="1">
    <citation type="journal article" date="2021" name="Sci. Rep.">
        <title>Genome analysis of a halophilic bacterium Halomonas malpeensis YU-PRIM-29(T) reveals its exopolysaccharide and pigment producing capabilities.</title>
        <authorList>
            <person name="Athmika"/>
            <person name="Ghate S.D."/>
            <person name="Arun A.B."/>
            <person name="Rao S.S."/>
            <person name="Kumar S.T.A."/>
            <person name="Kandiyil M.K."/>
            <person name="Saptami K."/>
            <person name="Rekha P.D."/>
        </authorList>
    </citation>
    <scope>NUCLEOTIDE SEQUENCE [LARGE SCALE GENOMIC DNA]</scope>
    <source>
        <strain evidence="5">prim 29</strain>
    </source>
</reference>
<evidence type="ECO:0000256" key="1">
    <source>
        <dbReference type="SAM" id="Phobius"/>
    </source>
</evidence>
<feature type="transmembrane region" description="Helical" evidence="1">
    <location>
        <begin position="169"/>
        <end position="193"/>
    </location>
</feature>
<protein>
    <submittedName>
        <fullName evidence="4">Alpha/beta-hydrolase family protein</fullName>
    </submittedName>
</protein>
<dbReference type="InterPro" id="IPR027787">
    <property type="entry name" value="Alpha/beta-hydrolase_catalytic"/>
</dbReference>
<evidence type="ECO:0000313" key="4">
    <source>
        <dbReference type="EMBL" id="MCB8889815.1"/>
    </source>
</evidence>
<evidence type="ECO:0000259" key="3">
    <source>
        <dbReference type="Pfam" id="PF15420"/>
    </source>
</evidence>